<evidence type="ECO:0000256" key="1">
    <source>
        <dbReference type="SAM" id="MobiDB-lite"/>
    </source>
</evidence>
<evidence type="ECO:0000313" key="2">
    <source>
        <dbReference type="EMBL" id="TIH28602.1"/>
    </source>
</evidence>
<reference evidence="2 3" key="1">
    <citation type="journal article" date="2019" name="Microorganisms">
        <title>Systematic Affiliation and Genome Analysis of Subtercola vilae DB165(T) with Particular Emphasis on Cold Adaptation of an Isolate from a High-Altitude Cold Volcano Lake.</title>
        <authorList>
            <person name="Villalobos A.S."/>
            <person name="Wiese J."/>
            <person name="Imhoff J.F."/>
            <person name="Dorador C."/>
            <person name="Keller A."/>
            <person name="Hentschel U."/>
        </authorList>
    </citation>
    <scope>NUCLEOTIDE SEQUENCE [LARGE SCALE GENOMIC DNA]</scope>
    <source>
        <strain evidence="2 3">DB165</strain>
    </source>
</reference>
<organism evidence="2 3">
    <name type="scientific">Subtercola vilae</name>
    <dbReference type="NCBI Taxonomy" id="2056433"/>
    <lineage>
        <taxon>Bacteria</taxon>
        <taxon>Bacillati</taxon>
        <taxon>Actinomycetota</taxon>
        <taxon>Actinomycetes</taxon>
        <taxon>Micrococcales</taxon>
        <taxon>Microbacteriaceae</taxon>
        <taxon>Subtercola</taxon>
    </lineage>
</organism>
<name>A0A4T2BEG3_9MICO</name>
<dbReference type="AlphaFoldDB" id="A0A4T2BEG3"/>
<gene>
    <name evidence="2" type="ORF">D4765_18405</name>
</gene>
<dbReference type="Proteomes" id="UP000306192">
    <property type="component" value="Unassembled WGS sequence"/>
</dbReference>
<protein>
    <submittedName>
        <fullName evidence="2">Uncharacterized protein</fullName>
    </submittedName>
</protein>
<comment type="caution">
    <text evidence="2">The sequence shown here is derived from an EMBL/GenBank/DDBJ whole genome shotgun (WGS) entry which is preliminary data.</text>
</comment>
<sequence>MVGDGPIRISALEWVVIRNNPRYPKALIRRVDPDKPTEHYRVVTFDIDPSRRELLGRYGSLSAANDSVHYELPTDHQPASHFGMYENRKNYE</sequence>
<dbReference type="EMBL" id="QYRT01000069">
    <property type="protein sequence ID" value="TIH28602.1"/>
    <property type="molecule type" value="Genomic_DNA"/>
</dbReference>
<feature type="region of interest" description="Disordered" evidence="1">
    <location>
        <begin position="72"/>
        <end position="92"/>
    </location>
</feature>
<keyword evidence="3" id="KW-1185">Reference proteome</keyword>
<accession>A0A4T2BEG3</accession>
<evidence type="ECO:0000313" key="3">
    <source>
        <dbReference type="Proteomes" id="UP000306192"/>
    </source>
</evidence>
<proteinExistence type="predicted"/>